<keyword evidence="3" id="KW-1185">Reference proteome</keyword>
<dbReference type="NCBIfam" id="NF003501">
    <property type="entry name" value="PRK05170.1-5"/>
    <property type="match status" value="1"/>
</dbReference>
<reference evidence="2" key="2">
    <citation type="submission" date="2020-09" db="EMBL/GenBank/DDBJ databases">
        <authorList>
            <person name="Sun Q."/>
            <person name="Zhou Y."/>
        </authorList>
    </citation>
    <scope>NUCLEOTIDE SEQUENCE</scope>
    <source>
        <strain evidence="2">CGMCC 1.15758</strain>
    </source>
</reference>
<dbReference type="NCBIfam" id="NF003507">
    <property type="entry name" value="PRK05170.2-5"/>
    <property type="match status" value="1"/>
</dbReference>
<accession>A0A8J2Z5I6</accession>
<comment type="similarity">
    <text evidence="1">Belongs to the UPF0260 family.</text>
</comment>
<dbReference type="AlphaFoldDB" id="A0A8J2Z5I6"/>
<evidence type="ECO:0000313" key="3">
    <source>
        <dbReference type="Proteomes" id="UP000636949"/>
    </source>
</evidence>
<dbReference type="Pfam" id="PF03692">
    <property type="entry name" value="CxxCxxCC"/>
    <property type="match status" value="1"/>
</dbReference>
<proteinExistence type="inferred from homology"/>
<name>A0A8J2Z5I6_9GAMM</name>
<dbReference type="PIRSF" id="PIRSF006173">
    <property type="entry name" value="UCP006173"/>
    <property type="match status" value="1"/>
</dbReference>
<sequence length="151" mass="17546">MPSKSLRDNFWHLYPLKALNDAEWEALCDGCGLCCLHKLQDDETDEIYYTKVACKLLDCSTCQCTNYSKRKQLVPDCLQLDLYHLKHAQHWLPETCAYKRRYHGKTLPDWHPLITKDKNSVHKASASACDFAISENDVRGDLEDYLLTNYD</sequence>
<dbReference type="EMBL" id="BMJS01000025">
    <property type="protein sequence ID" value="GGG02501.1"/>
    <property type="molecule type" value="Genomic_DNA"/>
</dbReference>
<reference evidence="2" key="1">
    <citation type="journal article" date="2014" name="Int. J. Syst. Evol. Microbiol.">
        <title>Complete genome sequence of Corynebacterium casei LMG S-19264T (=DSM 44701T), isolated from a smear-ripened cheese.</title>
        <authorList>
            <consortium name="US DOE Joint Genome Institute (JGI-PGF)"/>
            <person name="Walter F."/>
            <person name="Albersmeier A."/>
            <person name="Kalinowski J."/>
            <person name="Ruckert C."/>
        </authorList>
    </citation>
    <scope>NUCLEOTIDE SEQUENCE</scope>
    <source>
        <strain evidence="2">CGMCC 1.15758</strain>
    </source>
</reference>
<dbReference type="OrthoDB" id="9786855at2"/>
<dbReference type="HAMAP" id="MF_00676">
    <property type="entry name" value="UPF0260"/>
    <property type="match status" value="1"/>
</dbReference>
<comment type="caution">
    <text evidence="2">The sequence shown here is derived from an EMBL/GenBank/DDBJ whole genome shotgun (WGS) entry which is preliminary data.</text>
</comment>
<dbReference type="Proteomes" id="UP000636949">
    <property type="component" value="Unassembled WGS sequence"/>
</dbReference>
<dbReference type="PANTHER" id="PTHR37421:SF1">
    <property type="entry name" value="UPF0260 PROTEIN YCGN"/>
    <property type="match status" value="1"/>
</dbReference>
<gene>
    <name evidence="2" type="ORF">GCM10010995_19880</name>
</gene>
<protein>
    <recommendedName>
        <fullName evidence="1">UPF0260 protein GCM10010995_19880</fullName>
    </recommendedName>
</protein>
<evidence type="ECO:0000256" key="1">
    <source>
        <dbReference type="HAMAP-Rule" id="MF_00676"/>
    </source>
</evidence>
<dbReference type="InterPro" id="IPR008228">
    <property type="entry name" value="UCP006173"/>
</dbReference>
<dbReference type="PANTHER" id="PTHR37421">
    <property type="entry name" value="UPF0260 PROTEIN YCGN"/>
    <property type="match status" value="1"/>
</dbReference>
<evidence type="ECO:0000313" key="2">
    <source>
        <dbReference type="EMBL" id="GGG02501.1"/>
    </source>
</evidence>
<dbReference type="RefSeq" id="WP_117003333.1">
    <property type="nucleotide sequence ID" value="NZ_BMJS01000025.1"/>
</dbReference>
<organism evidence="2 3">
    <name type="scientific">Cysteiniphilum litorale</name>
    <dbReference type="NCBI Taxonomy" id="2056700"/>
    <lineage>
        <taxon>Bacteria</taxon>
        <taxon>Pseudomonadati</taxon>
        <taxon>Pseudomonadota</taxon>
        <taxon>Gammaproteobacteria</taxon>
        <taxon>Thiotrichales</taxon>
        <taxon>Fastidiosibacteraceae</taxon>
        <taxon>Cysteiniphilum</taxon>
    </lineage>
</organism>
<dbReference type="InterPro" id="IPR005358">
    <property type="entry name" value="Puta_zinc/iron-chelating_dom"/>
</dbReference>